<keyword evidence="3" id="KW-1185">Reference proteome</keyword>
<feature type="transmembrane region" description="Helical" evidence="1">
    <location>
        <begin position="12"/>
        <end position="34"/>
    </location>
</feature>
<name>A0A485AZ38_KLUCR</name>
<keyword evidence="1" id="KW-0812">Transmembrane</keyword>
<organism evidence="2 3">
    <name type="scientific">Kluyvera cryocrescens</name>
    <name type="common">Kluyvera citrophila</name>
    <dbReference type="NCBI Taxonomy" id="580"/>
    <lineage>
        <taxon>Bacteria</taxon>
        <taxon>Pseudomonadati</taxon>
        <taxon>Pseudomonadota</taxon>
        <taxon>Gammaproteobacteria</taxon>
        <taxon>Enterobacterales</taxon>
        <taxon>Enterobacteriaceae</taxon>
        <taxon>Kluyvera</taxon>
    </lineage>
</organism>
<gene>
    <name evidence="2" type="ORF">NCTC12993_03269</name>
</gene>
<dbReference type="AlphaFoldDB" id="A0A485AZ38"/>
<accession>A0A485AZ38</accession>
<protein>
    <submittedName>
        <fullName evidence="2">Uncharacterized protein</fullName>
    </submittedName>
</protein>
<dbReference type="Proteomes" id="UP000401081">
    <property type="component" value="Unassembled WGS sequence"/>
</dbReference>
<keyword evidence="1" id="KW-1133">Transmembrane helix</keyword>
<dbReference type="EMBL" id="CAADJD010000018">
    <property type="protein sequence ID" value="VFS64508.1"/>
    <property type="molecule type" value="Genomic_DNA"/>
</dbReference>
<evidence type="ECO:0000256" key="1">
    <source>
        <dbReference type="SAM" id="Phobius"/>
    </source>
</evidence>
<feature type="transmembrane region" description="Helical" evidence="1">
    <location>
        <begin position="54"/>
        <end position="74"/>
    </location>
</feature>
<keyword evidence="1" id="KW-0472">Membrane</keyword>
<evidence type="ECO:0000313" key="2">
    <source>
        <dbReference type="EMBL" id="VFS64508.1"/>
    </source>
</evidence>
<sequence>MIILPATSAPVIFIFFSFGISQLTYQSVIMAWTLSAFMLVMNNTNFLHGIQTQYSLSFILSSLISFTVCLLYMLQIYHRSKRVRQKWQEQAMLDPLNRSS</sequence>
<evidence type="ECO:0000313" key="3">
    <source>
        <dbReference type="Proteomes" id="UP000401081"/>
    </source>
</evidence>
<reference evidence="2 3" key="1">
    <citation type="submission" date="2019-03" db="EMBL/GenBank/DDBJ databases">
        <authorList>
            <consortium name="Pathogen Informatics"/>
        </authorList>
    </citation>
    <scope>NUCLEOTIDE SEQUENCE [LARGE SCALE GENOMIC DNA]</scope>
    <source>
        <strain evidence="2 3">NCTC12993</strain>
    </source>
</reference>
<proteinExistence type="predicted"/>